<dbReference type="InterPro" id="IPR012337">
    <property type="entry name" value="RNaseH-like_sf"/>
</dbReference>
<evidence type="ECO:0000313" key="2">
    <source>
        <dbReference type="EMBL" id="WOG81399.1"/>
    </source>
</evidence>
<dbReference type="Proteomes" id="UP000077755">
    <property type="component" value="Chromosome 1"/>
</dbReference>
<dbReference type="InterPro" id="IPR003165">
    <property type="entry name" value="Piwi"/>
</dbReference>
<dbReference type="Pfam" id="PF02171">
    <property type="entry name" value="Piwi"/>
    <property type="match status" value="1"/>
</dbReference>
<evidence type="ECO:0000259" key="1">
    <source>
        <dbReference type="Pfam" id="PF02171"/>
    </source>
</evidence>
<dbReference type="GO" id="GO:0003676">
    <property type="term" value="F:nucleic acid binding"/>
    <property type="evidence" value="ECO:0007669"/>
    <property type="project" value="InterPro"/>
</dbReference>
<reference evidence="2" key="2">
    <citation type="submission" date="2022-03" db="EMBL/GenBank/DDBJ databases">
        <title>Draft title - Genomic analysis of global carrot germplasm unveils the trajectory of domestication and the origin of high carotenoid orange carrot.</title>
        <authorList>
            <person name="Iorizzo M."/>
            <person name="Ellison S."/>
            <person name="Senalik D."/>
            <person name="Macko-Podgorni A."/>
            <person name="Grzebelus D."/>
            <person name="Bostan H."/>
            <person name="Rolling W."/>
            <person name="Curaba J."/>
            <person name="Simon P."/>
        </authorList>
    </citation>
    <scope>NUCLEOTIDE SEQUENCE</scope>
    <source>
        <tissue evidence="2">Leaf</tissue>
    </source>
</reference>
<dbReference type="Gene3D" id="3.30.420.10">
    <property type="entry name" value="Ribonuclease H-like superfamily/Ribonuclease H"/>
    <property type="match status" value="1"/>
</dbReference>
<reference evidence="2" key="1">
    <citation type="journal article" date="2016" name="Nat. Genet.">
        <title>A high-quality carrot genome assembly provides new insights into carotenoid accumulation and asterid genome evolution.</title>
        <authorList>
            <person name="Iorizzo M."/>
            <person name="Ellison S."/>
            <person name="Senalik D."/>
            <person name="Zeng P."/>
            <person name="Satapoomin P."/>
            <person name="Huang J."/>
            <person name="Bowman M."/>
            <person name="Iovene M."/>
            <person name="Sanseverino W."/>
            <person name="Cavagnaro P."/>
            <person name="Yildiz M."/>
            <person name="Macko-Podgorni A."/>
            <person name="Moranska E."/>
            <person name="Grzebelus E."/>
            <person name="Grzebelus D."/>
            <person name="Ashrafi H."/>
            <person name="Zheng Z."/>
            <person name="Cheng S."/>
            <person name="Spooner D."/>
            <person name="Van Deynze A."/>
            <person name="Simon P."/>
        </authorList>
    </citation>
    <scope>NUCLEOTIDE SEQUENCE</scope>
    <source>
        <tissue evidence="2">Leaf</tissue>
    </source>
</reference>
<dbReference type="EMBL" id="CP093343">
    <property type="protein sequence ID" value="WOG81399.1"/>
    <property type="molecule type" value="Genomic_DNA"/>
</dbReference>
<organism evidence="2 3">
    <name type="scientific">Daucus carota subsp. sativus</name>
    <name type="common">Carrot</name>
    <dbReference type="NCBI Taxonomy" id="79200"/>
    <lineage>
        <taxon>Eukaryota</taxon>
        <taxon>Viridiplantae</taxon>
        <taxon>Streptophyta</taxon>
        <taxon>Embryophyta</taxon>
        <taxon>Tracheophyta</taxon>
        <taxon>Spermatophyta</taxon>
        <taxon>Magnoliopsida</taxon>
        <taxon>eudicotyledons</taxon>
        <taxon>Gunneridae</taxon>
        <taxon>Pentapetalae</taxon>
        <taxon>asterids</taxon>
        <taxon>campanulids</taxon>
        <taxon>Apiales</taxon>
        <taxon>Apiaceae</taxon>
        <taxon>Apioideae</taxon>
        <taxon>Scandiceae</taxon>
        <taxon>Daucinae</taxon>
        <taxon>Daucus</taxon>
        <taxon>Daucus sect. Daucus</taxon>
    </lineage>
</organism>
<dbReference type="SUPFAM" id="SSF53098">
    <property type="entry name" value="Ribonuclease H-like"/>
    <property type="match status" value="1"/>
</dbReference>
<dbReference type="InterPro" id="IPR036397">
    <property type="entry name" value="RNaseH_sf"/>
</dbReference>
<sequence length="113" mass="12450">MGFSFFRDGVSEGQFNQVLLKEMDAIRTVDVFYFLSARRCNQIIYNGRKSTDRSGNISPGTVVNMTICHPTEFDFYLCSHAGIQGVEKVKPPTGSPISMLMATPDGSYALPSS</sequence>
<name>A0AAF0W2I4_DAUCS</name>
<dbReference type="KEGG" id="dcr:108194673"/>
<keyword evidence="3" id="KW-1185">Reference proteome</keyword>
<accession>A0AAF0W2I4</accession>
<evidence type="ECO:0000313" key="3">
    <source>
        <dbReference type="Proteomes" id="UP000077755"/>
    </source>
</evidence>
<dbReference type="AlphaFoldDB" id="A0AAF0W2I4"/>
<dbReference type="PANTHER" id="PTHR22891">
    <property type="entry name" value="EUKARYOTIC TRANSLATION INITIATION FACTOR 2C"/>
    <property type="match status" value="1"/>
</dbReference>
<feature type="domain" description="Piwi" evidence="1">
    <location>
        <begin position="5"/>
        <end position="88"/>
    </location>
</feature>
<protein>
    <recommendedName>
        <fullName evidence="1">Piwi domain-containing protein</fullName>
    </recommendedName>
</protein>
<gene>
    <name evidence="2" type="ORF">DCAR_0100546</name>
</gene>
<proteinExistence type="predicted"/>